<evidence type="ECO:0000256" key="1">
    <source>
        <dbReference type="SAM" id="MobiDB-lite"/>
    </source>
</evidence>
<gene>
    <name evidence="2" type="ORF">PoB_001206000</name>
</gene>
<sequence>MSLDRIPIYLKKKVPVQFQGCCCTFRAGGSRPCSEVNARAWSPVYCTALPHDFGFRIMATQTPRQRVSFTGISGHTLGRSSVTSRHSDKTC</sequence>
<proteinExistence type="predicted"/>
<name>A0AAV3YT15_9GAST</name>
<dbReference type="AlphaFoldDB" id="A0AAV3YT15"/>
<organism evidence="2 3">
    <name type="scientific">Plakobranchus ocellatus</name>
    <dbReference type="NCBI Taxonomy" id="259542"/>
    <lineage>
        <taxon>Eukaryota</taxon>
        <taxon>Metazoa</taxon>
        <taxon>Spiralia</taxon>
        <taxon>Lophotrochozoa</taxon>
        <taxon>Mollusca</taxon>
        <taxon>Gastropoda</taxon>
        <taxon>Heterobranchia</taxon>
        <taxon>Euthyneura</taxon>
        <taxon>Panpulmonata</taxon>
        <taxon>Sacoglossa</taxon>
        <taxon>Placobranchoidea</taxon>
        <taxon>Plakobranchidae</taxon>
        <taxon>Plakobranchus</taxon>
    </lineage>
</organism>
<keyword evidence="3" id="KW-1185">Reference proteome</keyword>
<reference evidence="2 3" key="1">
    <citation type="journal article" date="2021" name="Elife">
        <title>Chloroplast acquisition without the gene transfer in kleptoplastic sea slugs, Plakobranchus ocellatus.</title>
        <authorList>
            <person name="Maeda T."/>
            <person name="Takahashi S."/>
            <person name="Yoshida T."/>
            <person name="Shimamura S."/>
            <person name="Takaki Y."/>
            <person name="Nagai Y."/>
            <person name="Toyoda A."/>
            <person name="Suzuki Y."/>
            <person name="Arimoto A."/>
            <person name="Ishii H."/>
            <person name="Satoh N."/>
            <person name="Nishiyama T."/>
            <person name="Hasebe M."/>
            <person name="Maruyama T."/>
            <person name="Minagawa J."/>
            <person name="Obokata J."/>
            <person name="Shigenobu S."/>
        </authorList>
    </citation>
    <scope>NUCLEOTIDE SEQUENCE [LARGE SCALE GENOMIC DNA]</scope>
</reference>
<protein>
    <submittedName>
        <fullName evidence="2">Uncharacterized protein</fullName>
    </submittedName>
</protein>
<feature type="region of interest" description="Disordered" evidence="1">
    <location>
        <begin position="70"/>
        <end position="91"/>
    </location>
</feature>
<comment type="caution">
    <text evidence="2">The sequence shown here is derived from an EMBL/GenBank/DDBJ whole genome shotgun (WGS) entry which is preliminary data.</text>
</comment>
<evidence type="ECO:0000313" key="3">
    <source>
        <dbReference type="Proteomes" id="UP000735302"/>
    </source>
</evidence>
<evidence type="ECO:0000313" key="2">
    <source>
        <dbReference type="EMBL" id="GFN85554.1"/>
    </source>
</evidence>
<accession>A0AAV3YT15</accession>
<feature type="compositionally biased region" description="Polar residues" evidence="1">
    <location>
        <begin position="70"/>
        <end position="84"/>
    </location>
</feature>
<dbReference type="EMBL" id="BLXT01001417">
    <property type="protein sequence ID" value="GFN85554.1"/>
    <property type="molecule type" value="Genomic_DNA"/>
</dbReference>
<dbReference type="Proteomes" id="UP000735302">
    <property type="component" value="Unassembled WGS sequence"/>
</dbReference>